<dbReference type="KEGG" id="nsh:GXM_02138"/>
<keyword evidence="3" id="KW-1185">Reference proteome</keyword>
<evidence type="ECO:0000313" key="2">
    <source>
        <dbReference type="EMBL" id="QFS44663.1"/>
    </source>
</evidence>
<feature type="region of interest" description="Disordered" evidence="1">
    <location>
        <begin position="21"/>
        <end position="41"/>
    </location>
</feature>
<accession>A0A5P8VW57</accession>
<reference evidence="2 3" key="1">
    <citation type="submission" date="2019-10" db="EMBL/GenBank/DDBJ databases">
        <title>Genomic and transcriptomic insights into the perfect genentic adaptation of a filamentous nitrogen-fixing cyanobacterium to rice fields.</title>
        <authorList>
            <person name="Chen Z."/>
        </authorList>
    </citation>
    <scope>NUCLEOTIDE SEQUENCE [LARGE SCALE GENOMIC DNA]</scope>
    <source>
        <strain evidence="2">CCNUC1</strain>
    </source>
</reference>
<dbReference type="AlphaFoldDB" id="A0A5P8VW57"/>
<evidence type="ECO:0000313" key="3">
    <source>
        <dbReference type="Proteomes" id="UP000326678"/>
    </source>
</evidence>
<evidence type="ECO:0000256" key="1">
    <source>
        <dbReference type="SAM" id="MobiDB-lite"/>
    </source>
</evidence>
<dbReference type="EMBL" id="CP045226">
    <property type="protein sequence ID" value="QFS44663.1"/>
    <property type="molecule type" value="Genomic_DNA"/>
</dbReference>
<dbReference type="Proteomes" id="UP000326678">
    <property type="component" value="Chromosome Gxm1"/>
</dbReference>
<sequence length="41" mass="5017">MLRLRSNTLGLRLKLCYPSQFFNEPPRRRGRREKKEKEKIA</sequence>
<name>A0A5P8VW57_9NOSO</name>
<proteinExistence type="predicted"/>
<protein>
    <submittedName>
        <fullName evidence="2">Uncharacterized protein</fullName>
    </submittedName>
</protein>
<organism evidence="2 3">
    <name type="scientific">Nostoc sphaeroides CCNUC1</name>
    <dbReference type="NCBI Taxonomy" id="2653204"/>
    <lineage>
        <taxon>Bacteria</taxon>
        <taxon>Bacillati</taxon>
        <taxon>Cyanobacteriota</taxon>
        <taxon>Cyanophyceae</taxon>
        <taxon>Nostocales</taxon>
        <taxon>Nostocaceae</taxon>
        <taxon>Nostoc</taxon>
    </lineage>
</organism>
<gene>
    <name evidence="2" type="ORF">GXM_02138</name>
</gene>